<evidence type="ECO:0000256" key="2">
    <source>
        <dbReference type="ARBA" id="ARBA00008203"/>
    </source>
</evidence>
<dbReference type="PANTHER" id="PTHR28285">
    <property type="entry name" value="PROTEIN BIG1"/>
    <property type="match status" value="1"/>
</dbReference>
<dbReference type="GO" id="GO:0009272">
    <property type="term" value="P:fungal-type cell wall biogenesis"/>
    <property type="evidence" value="ECO:0007669"/>
    <property type="project" value="TreeGrafter"/>
</dbReference>
<dbReference type="InterPro" id="IPR046756">
    <property type="entry name" value="VAS1/VOA1_TM"/>
</dbReference>
<feature type="domain" description="V-type proton ATPase subunit S1/VOA1 transmembrane" evidence="12">
    <location>
        <begin position="249"/>
        <end position="288"/>
    </location>
</feature>
<keyword evidence="8 10" id="KW-0472">Membrane</keyword>
<dbReference type="GO" id="GO:0005789">
    <property type="term" value="C:endoplasmic reticulum membrane"/>
    <property type="evidence" value="ECO:0007669"/>
    <property type="project" value="UniProtKB-SubCell"/>
</dbReference>
<comment type="similarity">
    <text evidence="2">Belongs to the BIG1 family.</text>
</comment>
<name>W6MX71_9ASCO</name>
<comment type="subcellular location">
    <subcellularLocation>
        <location evidence="1">Endoplasmic reticulum membrane</location>
        <topology evidence="1">Single-pass type I membrane protein</topology>
    </subcellularLocation>
</comment>
<dbReference type="GO" id="GO:0006078">
    <property type="term" value="P:(1-&gt;6)-beta-D-glucan biosynthetic process"/>
    <property type="evidence" value="ECO:0007669"/>
    <property type="project" value="TreeGrafter"/>
</dbReference>
<feature type="signal peptide" evidence="11">
    <location>
        <begin position="1"/>
        <end position="19"/>
    </location>
</feature>
<protein>
    <recommendedName>
        <fullName evidence="3">Protein BIG1</fullName>
    </recommendedName>
</protein>
<dbReference type="STRING" id="1382522.W6MX71"/>
<evidence type="ECO:0000259" key="12">
    <source>
        <dbReference type="Pfam" id="PF20520"/>
    </source>
</evidence>
<evidence type="ECO:0000256" key="7">
    <source>
        <dbReference type="ARBA" id="ARBA00022989"/>
    </source>
</evidence>
<dbReference type="InterPro" id="IPR037654">
    <property type="entry name" value="Big1"/>
</dbReference>
<dbReference type="AlphaFoldDB" id="W6MX71"/>
<dbReference type="OrthoDB" id="9985059at2759"/>
<accession>W6MX71</accession>
<gene>
    <name evidence="13" type="ORF">KUCA_T00004362001</name>
</gene>
<dbReference type="Pfam" id="PF20520">
    <property type="entry name" value="Ac45-VOA1_TM"/>
    <property type="match status" value="1"/>
</dbReference>
<evidence type="ECO:0000256" key="10">
    <source>
        <dbReference type="SAM" id="Phobius"/>
    </source>
</evidence>
<keyword evidence="6" id="KW-0256">Endoplasmic reticulum</keyword>
<sequence length="297" mass="33321">MRVTGVLLAAGSLISGAAAFRDSAPFLFGWPAVEELSYLTPFADIKAKSHILSSNICSTDDKLVIVTIPGLSKDLLNDGYLDTISDFIQSKQNEGAKYTPHVRYARNEDSSLSAHESCTVDNIDVVKDENWLSRMEEAQAQAIFLKFPEEVSKINEYFEQLTLILSSKHKVIVQGLPTFAEPTVPAIQKRDDTVSEEDYNKIQQELDQAFQEIEDMIESENSDKPISIYEKSVSAAFNTTDGSLFDKYSYFTPGIWMCTLVSLFLVFVFGVALNWLSSLQVSYRAFDKPFNARKKTQ</sequence>
<dbReference type="EMBL" id="HG793129">
    <property type="protein sequence ID" value="CDK28380.1"/>
    <property type="molecule type" value="Genomic_DNA"/>
</dbReference>
<evidence type="ECO:0000313" key="13">
    <source>
        <dbReference type="EMBL" id="CDK28380.1"/>
    </source>
</evidence>
<keyword evidence="5 11" id="KW-0732">Signal</keyword>
<proteinExistence type="inferred from homology"/>
<reference evidence="13" key="1">
    <citation type="submission" date="2013-12" db="EMBL/GenBank/DDBJ databases">
        <authorList>
            <person name="Genoscope - CEA"/>
        </authorList>
    </citation>
    <scope>NUCLEOTIDE SEQUENCE</scope>
    <source>
        <strain evidence="13">CBS 1993</strain>
    </source>
</reference>
<evidence type="ECO:0000256" key="1">
    <source>
        <dbReference type="ARBA" id="ARBA00004115"/>
    </source>
</evidence>
<keyword evidence="14" id="KW-1185">Reference proteome</keyword>
<feature type="chain" id="PRO_5004878679" description="Protein BIG1" evidence="11">
    <location>
        <begin position="20"/>
        <end position="297"/>
    </location>
</feature>
<evidence type="ECO:0000256" key="3">
    <source>
        <dbReference type="ARBA" id="ARBA00022089"/>
    </source>
</evidence>
<evidence type="ECO:0000256" key="4">
    <source>
        <dbReference type="ARBA" id="ARBA00022692"/>
    </source>
</evidence>
<dbReference type="GeneID" id="34521758"/>
<organism evidence="13 14">
    <name type="scientific">Kuraishia capsulata CBS 1993</name>
    <dbReference type="NCBI Taxonomy" id="1382522"/>
    <lineage>
        <taxon>Eukaryota</taxon>
        <taxon>Fungi</taxon>
        <taxon>Dikarya</taxon>
        <taxon>Ascomycota</taxon>
        <taxon>Saccharomycotina</taxon>
        <taxon>Pichiomycetes</taxon>
        <taxon>Pichiales</taxon>
        <taxon>Pichiaceae</taxon>
        <taxon>Kuraishia</taxon>
    </lineage>
</organism>
<reference evidence="13" key="2">
    <citation type="submission" date="2014-02" db="EMBL/GenBank/DDBJ databases">
        <title>Complete DNA sequence of /Kuraishia capsulata/ illustrates novel genomic features among budding yeasts (/Saccharomycotina/).</title>
        <authorList>
            <person name="Morales L."/>
            <person name="Noel B."/>
            <person name="Porcel B."/>
            <person name="Marcet-Houben M."/>
            <person name="Hullo M-F."/>
            <person name="Sacerdot C."/>
            <person name="Tekaia F."/>
            <person name="Leh-Louis V."/>
            <person name="Despons L."/>
            <person name="Khanna V."/>
            <person name="Aury J-M."/>
            <person name="Barbe V."/>
            <person name="Couloux A."/>
            <person name="Labadie K."/>
            <person name="Pelletier E."/>
            <person name="Souciet J-L."/>
            <person name="Boekhout T."/>
            <person name="Gabaldon T."/>
            <person name="Wincker P."/>
            <person name="Dujon B."/>
        </authorList>
    </citation>
    <scope>NUCLEOTIDE SEQUENCE</scope>
    <source>
        <strain evidence="13">CBS 1993</strain>
    </source>
</reference>
<evidence type="ECO:0000256" key="11">
    <source>
        <dbReference type="SAM" id="SignalP"/>
    </source>
</evidence>
<dbReference type="HOGENOM" id="CLU_082455_0_0_1"/>
<keyword evidence="4 10" id="KW-0812">Transmembrane</keyword>
<evidence type="ECO:0000256" key="6">
    <source>
        <dbReference type="ARBA" id="ARBA00022824"/>
    </source>
</evidence>
<keyword evidence="9" id="KW-0961">Cell wall biogenesis/degradation</keyword>
<dbReference type="GO" id="GO:0071555">
    <property type="term" value="P:cell wall organization"/>
    <property type="evidence" value="ECO:0007669"/>
    <property type="project" value="UniProtKB-KW"/>
</dbReference>
<evidence type="ECO:0000313" key="14">
    <source>
        <dbReference type="Proteomes" id="UP000019384"/>
    </source>
</evidence>
<dbReference type="PANTHER" id="PTHR28285:SF1">
    <property type="entry name" value="PROTEIN BIG1"/>
    <property type="match status" value="1"/>
</dbReference>
<evidence type="ECO:0000256" key="8">
    <source>
        <dbReference type="ARBA" id="ARBA00023136"/>
    </source>
</evidence>
<dbReference type="Proteomes" id="UP000019384">
    <property type="component" value="Unassembled WGS sequence"/>
</dbReference>
<dbReference type="RefSeq" id="XP_022460370.1">
    <property type="nucleotide sequence ID" value="XM_022601089.1"/>
</dbReference>
<evidence type="ECO:0000256" key="9">
    <source>
        <dbReference type="ARBA" id="ARBA00023316"/>
    </source>
</evidence>
<keyword evidence="7 10" id="KW-1133">Transmembrane helix</keyword>
<feature type="transmembrane region" description="Helical" evidence="10">
    <location>
        <begin position="254"/>
        <end position="276"/>
    </location>
</feature>
<evidence type="ECO:0000256" key="5">
    <source>
        <dbReference type="ARBA" id="ARBA00022729"/>
    </source>
</evidence>